<feature type="domain" description="YdbS-like PH" evidence="2">
    <location>
        <begin position="78"/>
        <end position="153"/>
    </location>
</feature>
<name>A0A919REJ9_9ACTN</name>
<evidence type="ECO:0000313" key="4">
    <source>
        <dbReference type="Proteomes" id="UP000606172"/>
    </source>
</evidence>
<feature type="transmembrane region" description="Helical" evidence="1">
    <location>
        <begin position="53"/>
        <end position="71"/>
    </location>
</feature>
<accession>A0A919REJ9</accession>
<keyword evidence="1" id="KW-0472">Membrane</keyword>
<organism evidence="3 4">
    <name type="scientific">Sinosporangium siamense</name>
    <dbReference type="NCBI Taxonomy" id="1367973"/>
    <lineage>
        <taxon>Bacteria</taxon>
        <taxon>Bacillati</taxon>
        <taxon>Actinomycetota</taxon>
        <taxon>Actinomycetes</taxon>
        <taxon>Streptosporangiales</taxon>
        <taxon>Streptosporangiaceae</taxon>
        <taxon>Sinosporangium</taxon>
    </lineage>
</organism>
<evidence type="ECO:0000313" key="3">
    <source>
        <dbReference type="EMBL" id="GII91962.1"/>
    </source>
</evidence>
<reference evidence="3" key="1">
    <citation type="submission" date="2021-01" db="EMBL/GenBank/DDBJ databases">
        <title>Whole genome shotgun sequence of Sinosporangium siamense NBRC 109515.</title>
        <authorList>
            <person name="Komaki H."/>
            <person name="Tamura T."/>
        </authorList>
    </citation>
    <scope>NUCLEOTIDE SEQUENCE</scope>
    <source>
        <strain evidence="3">NBRC 109515</strain>
    </source>
</reference>
<keyword evidence="1" id="KW-0812">Transmembrane</keyword>
<evidence type="ECO:0000256" key="1">
    <source>
        <dbReference type="SAM" id="Phobius"/>
    </source>
</evidence>
<keyword evidence="4" id="KW-1185">Reference proteome</keyword>
<dbReference type="RefSeq" id="WP_239128784.1">
    <property type="nucleotide sequence ID" value="NZ_BOOW01000013.1"/>
</dbReference>
<dbReference type="Proteomes" id="UP000606172">
    <property type="component" value="Unassembled WGS sequence"/>
</dbReference>
<proteinExistence type="predicted"/>
<gene>
    <name evidence="3" type="ORF">Ssi02_21930</name>
</gene>
<dbReference type="PANTHER" id="PTHR34473">
    <property type="entry name" value="UPF0699 TRANSMEMBRANE PROTEIN YDBS"/>
    <property type="match status" value="1"/>
</dbReference>
<dbReference type="EMBL" id="BOOW01000013">
    <property type="protein sequence ID" value="GII91962.1"/>
    <property type="molecule type" value="Genomic_DNA"/>
</dbReference>
<keyword evidence="1" id="KW-1133">Transmembrane helix</keyword>
<dbReference type="Pfam" id="PF03703">
    <property type="entry name" value="bPH_2"/>
    <property type="match status" value="1"/>
</dbReference>
<dbReference type="PANTHER" id="PTHR34473:SF3">
    <property type="entry name" value="TRANSMEMBRANE PROTEIN-RELATED"/>
    <property type="match status" value="1"/>
</dbReference>
<evidence type="ECO:0000259" key="2">
    <source>
        <dbReference type="Pfam" id="PF03703"/>
    </source>
</evidence>
<comment type="caution">
    <text evidence="3">The sequence shown here is derived from an EMBL/GenBank/DDBJ whole genome shotgun (WGS) entry which is preliminary data.</text>
</comment>
<dbReference type="InterPro" id="IPR005182">
    <property type="entry name" value="YdbS-like_PH"/>
</dbReference>
<sequence length="167" mass="18488">MTAPLRDPINRVSKNAIKLWLLESLIGFVLMVGGSFLLAQWLGSTDWPWVPGWIGWLPVVTAVVFGPLGVLEPVRRYAVHRWELADDVVYARSGWIDRKWVFVPVSRIQTVDKEQGVMERMFGLATVEIRTASHAGSSSIKGLDYDVAAALAGTLAQRAEALRDDAT</sequence>
<protein>
    <submittedName>
        <fullName evidence="3">Membrane protein</fullName>
    </submittedName>
</protein>
<feature type="transmembrane region" description="Helical" evidence="1">
    <location>
        <begin position="20"/>
        <end position="41"/>
    </location>
</feature>
<dbReference type="AlphaFoldDB" id="A0A919REJ9"/>